<dbReference type="AlphaFoldDB" id="A0A734HU11"/>
<reference evidence="1" key="1">
    <citation type="journal article" date="2018" name="Genome Biol.">
        <title>SKESA: strategic k-mer extension for scrupulous assemblies.</title>
        <authorList>
            <person name="Souvorov A."/>
            <person name="Agarwala R."/>
            <person name="Lipman D.J."/>
        </authorList>
    </citation>
    <scope>NUCLEOTIDE SEQUENCE</scope>
    <source>
        <strain evidence="1">13-3408</strain>
    </source>
</reference>
<protein>
    <submittedName>
        <fullName evidence="1">Uncharacterized protein</fullName>
    </submittedName>
</protein>
<reference evidence="1" key="2">
    <citation type="submission" date="2018-07" db="EMBL/GenBank/DDBJ databases">
        <authorList>
            <consortium name="NCBI Pathogen Detection Project"/>
        </authorList>
    </citation>
    <scope>NUCLEOTIDE SEQUENCE</scope>
    <source>
        <strain evidence="1">13-3408</strain>
    </source>
</reference>
<proteinExistence type="predicted"/>
<evidence type="ECO:0000313" key="1">
    <source>
        <dbReference type="EMBL" id="HAE6286736.1"/>
    </source>
</evidence>
<name>A0A734HU11_SALER</name>
<gene>
    <name evidence="1" type="ORF">G4J24_005005</name>
</gene>
<comment type="caution">
    <text evidence="1">The sequence shown here is derived from an EMBL/GenBank/DDBJ whole genome shotgun (WGS) entry which is preliminary data.</text>
</comment>
<dbReference type="EMBL" id="DAASNT010000104">
    <property type="protein sequence ID" value="HAE6286736.1"/>
    <property type="molecule type" value="Genomic_DNA"/>
</dbReference>
<organism evidence="1">
    <name type="scientific">Salmonella enterica subsp. salamae serovar 58:l,z13,z28:z6</name>
    <dbReference type="NCBI Taxonomy" id="1160778"/>
    <lineage>
        <taxon>Bacteria</taxon>
        <taxon>Pseudomonadati</taxon>
        <taxon>Pseudomonadota</taxon>
        <taxon>Gammaproteobacteria</taxon>
        <taxon>Enterobacterales</taxon>
        <taxon>Enterobacteriaceae</taxon>
        <taxon>Salmonella</taxon>
    </lineage>
</organism>
<sequence>MMAINNSASRVAFAAPNTLTDEDQLMVVIILENMDDFLLLRLSSDDIESAE</sequence>
<accession>A0A734HU11</accession>